<dbReference type="Gene3D" id="1.10.1790.20">
    <property type="match status" value="1"/>
</dbReference>
<dbReference type="Pfam" id="PF05000">
    <property type="entry name" value="RNA_pol_Rpb1_4"/>
    <property type="match status" value="1"/>
</dbReference>
<feature type="binding site" evidence="7">
    <location>
        <position position="541"/>
    </location>
    <ligand>
        <name>Mg(2+)</name>
        <dbReference type="ChEBI" id="CHEBI:18420"/>
    </ligand>
</feature>
<keyword evidence="1 7" id="KW-0240">DNA-directed RNA polymerase</keyword>
<sequence>MLNPIKTTDFDAIKLKLASPKNILEWSNGEVVRPETINYRTQKPEKDGLFCEKIFGPSKDWECYCGKYKKIRYKGIICDKCGVEVTRSAVRRERMGHIQLQTPCTHIWFLRGLSSKIGLILGLSMQALEKVVYFANFIITDVNEEYKNSTVEQIKSEFKQKKKIIENEFIRQTKEIKNKKAKLLQNGKKESEAQTEILKEIDVLEKLKEEKLVNLSGALDQAQKELKDLKPMAIISESVYQNLSLKYGHVFEASIGAEALRGLLERIDLGKTAKKLEKELEEVIDTKKEKIIRRLKLIKSLKQNNIRPEWMVLSVIPVIPPDLRPMVALDGGRFATSDLNDLYRRVINRNNRLKQLIKLNAPEVICRNEKRMLQEAVDALIDNSARHGKTVIASTGQKRMLKSLADSLKGKQGRFRQNLLGKRIDYSGRSVIVVNPNLRLDQCGLPKKMALELFKPFIISKLIKKEIVHNVRSASKFIDTGVDEVWDILEDIIKGSYVMLNRAPTLHRLGIQSFKPVLIEGKAIQIHPMVCSAFNADFDGDQMAVHVPLTKEAIKESSEIMLSTKNLLKPATGDPVVAPSQDIVWGVFYITTVLKKAKEENIKYFSNTDEAKLAYYTKNIKLHEIIKVRIEKEGLIETTVGRVIFNDILPEKLRYINEVVGKKRVVGLVKECFRYYGAERTVELLDELKEKSFKFITQSGLSWGMGDLPKFEEKDILISETQEIVDNIQEQFDDGLLTESERYAKVIESWTSAKEKVTDICKTGLSSDGPVYSMIESGARGSWAQLTQILGMKGLVTSPSGDIIELPVKGNFKRGFGVLEYFISTHGVRKGLSDTALRTANAGYLTRRLVDVSQDVIIADEDCGDEEGFIMTQKESKDMGIDLTLRILGRYLAKDLKNEAGKVLVKKGELITEDILDNISKEKITEACIRSVLSCKLDRGVCVKCYGWDLGKNKPASIGVAVGTIAAQSIGEPGTQLTMRTFHTGGIAGVDDITQGLPRVEEIFEARSPKRKAFLADVNGRVKIESGERIIEDKNGRTIIQNSHSKYLKIYYEGTTTDKYNFNEIFKEINLKQKGNDEKKKVKKSDFKILVKDGEIVKANQDILSVGKNKVQAARGGTVSVDAKTIKIKVNTEKIKEFIVPKGVAILVNEGDMVQKGDQLTDGSLDLKQLFSLKGILGTQKYIIKEIQNVYSSQGQPLNDKHIEIIAHQMFSRFLVLDGGDTDLLPGEIIENSVLQRSNKALEKGKKEAKTEQLLLGITKASLTTDSFLSAASFQETARVLIEAAINGKIDYLEGLKENVIIGRLIPAGTGYKGKQKRDDYSDRK</sequence>
<feature type="binding site" evidence="7">
    <location>
        <position position="945"/>
    </location>
    <ligand>
        <name>Zn(2+)</name>
        <dbReference type="ChEBI" id="CHEBI:29105"/>
        <label>2</label>
    </ligand>
</feature>
<dbReference type="GO" id="GO:0003899">
    <property type="term" value="F:DNA-directed RNA polymerase activity"/>
    <property type="evidence" value="ECO:0007669"/>
    <property type="project" value="UniProtKB-UniRule"/>
</dbReference>
<dbReference type="Pfam" id="PF00623">
    <property type="entry name" value="RNA_pol_Rpb1_2"/>
    <property type="match status" value="2"/>
</dbReference>
<feature type="binding site" evidence="7">
    <location>
        <position position="78"/>
    </location>
    <ligand>
        <name>Zn(2+)</name>
        <dbReference type="ChEBI" id="CHEBI:29105"/>
        <label>1</label>
    </ligand>
</feature>
<dbReference type="GO" id="GO:0000428">
    <property type="term" value="C:DNA-directed RNA polymerase complex"/>
    <property type="evidence" value="ECO:0007669"/>
    <property type="project" value="UniProtKB-KW"/>
</dbReference>
<dbReference type="InterPro" id="IPR038120">
    <property type="entry name" value="Rpb1_funnel_sf"/>
</dbReference>
<feature type="binding site" evidence="7">
    <location>
        <position position="942"/>
    </location>
    <ligand>
        <name>Zn(2+)</name>
        <dbReference type="ChEBI" id="CHEBI:29105"/>
        <label>2</label>
    </ligand>
</feature>
<accession>A0A1F5TM19</accession>
<dbReference type="PANTHER" id="PTHR19376">
    <property type="entry name" value="DNA-DIRECTED RNA POLYMERASE"/>
    <property type="match status" value="1"/>
</dbReference>
<comment type="cofactor">
    <cofactor evidence="7">
        <name>Mg(2+)</name>
        <dbReference type="ChEBI" id="CHEBI:18420"/>
    </cofactor>
    <text evidence="7">Binds 1 Mg(2+) ion per subunit.</text>
</comment>
<keyword evidence="2 7" id="KW-0808">Transferase</keyword>
<evidence type="ECO:0000256" key="5">
    <source>
        <dbReference type="ARBA" id="ARBA00023163"/>
    </source>
</evidence>
<proteinExistence type="inferred from homology"/>
<keyword evidence="7" id="KW-0862">Zinc</keyword>
<comment type="catalytic activity">
    <reaction evidence="6 7 8">
        <text>RNA(n) + a ribonucleoside 5'-triphosphate = RNA(n+1) + diphosphate</text>
        <dbReference type="Rhea" id="RHEA:21248"/>
        <dbReference type="Rhea" id="RHEA-COMP:14527"/>
        <dbReference type="Rhea" id="RHEA-COMP:17342"/>
        <dbReference type="ChEBI" id="CHEBI:33019"/>
        <dbReference type="ChEBI" id="CHEBI:61557"/>
        <dbReference type="ChEBI" id="CHEBI:140395"/>
        <dbReference type="EC" id="2.7.7.6"/>
    </reaction>
</comment>
<dbReference type="PANTHER" id="PTHR19376:SF54">
    <property type="entry name" value="DNA-DIRECTED RNA POLYMERASE SUBUNIT BETA"/>
    <property type="match status" value="1"/>
</dbReference>
<dbReference type="InterPro" id="IPR000722">
    <property type="entry name" value="RNA_pol_asu"/>
</dbReference>
<evidence type="ECO:0000256" key="6">
    <source>
        <dbReference type="ARBA" id="ARBA00048552"/>
    </source>
</evidence>
<dbReference type="InterPro" id="IPR006592">
    <property type="entry name" value="RNA_pol_N"/>
</dbReference>
<feature type="binding site" evidence="7">
    <location>
        <position position="935"/>
    </location>
    <ligand>
        <name>Zn(2+)</name>
        <dbReference type="ChEBI" id="CHEBI:29105"/>
        <label>2</label>
    </ligand>
</feature>
<comment type="caution">
    <text evidence="11">The sequence shown here is derived from an EMBL/GenBank/DDBJ whole genome shotgun (WGS) entry which is preliminary data.</text>
</comment>
<dbReference type="InterPro" id="IPR007083">
    <property type="entry name" value="RNA_pol_Rpb1_4"/>
</dbReference>
<protein>
    <recommendedName>
        <fullName evidence="7">DNA-directed RNA polymerase subunit beta'</fullName>
        <shortName evidence="7">RNAP subunit beta'</shortName>
        <ecNumber evidence="7">2.7.7.6</ecNumber>
    </recommendedName>
    <alternativeName>
        <fullName evidence="7">RNA polymerase subunit beta'</fullName>
    </alternativeName>
    <alternativeName>
        <fullName evidence="7">Transcriptase subunit beta'</fullName>
    </alternativeName>
</protein>
<evidence type="ECO:0000259" key="10">
    <source>
        <dbReference type="SMART" id="SM00663"/>
    </source>
</evidence>
<dbReference type="GO" id="GO:0006351">
    <property type="term" value="P:DNA-templated transcription"/>
    <property type="evidence" value="ECO:0007669"/>
    <property type="project" value="UniProtKB-UniRule"/>
</dbReference>
<dbReference type="Proteomes" id="UP000177579">
    <property type="component" value="Unassembled WGS sequence"/>
</dbReference>
<dbReference type="Gene3D" id="2.40.50.100">
    <property type="match status" value="1"/>
</dbReference>
<dbReference type="InterPro" id="IPR044893">
    <property type="entry name" value="RNA_pol_Rpb1_clamp_domain"/>
</dbReference>
<dbReference type="InterPro" id="IPR042102">
    <property type="entry name" value="RNA_pol_Rpb1_3_sf"/>
</dbReference>
<keyword evidence="9" id="KW-0175">Coiled coil</keyword>
<dbReference type="Gene3D" id="2.40.40.20">
    <property type="match status" value="1"/>
</dbReference>
<feature type="binding site" evidence="7">
    <location>
        <position position="537"/>
    </location>
    <ligand>
        <name>Mg(2+)</name>
        <dbReference type="ChEBI" id="CHEBI:18420"/>
    </ligand>
</feature>
<dbReference type="InterPro" id="IPR012754">
    <property type="entry name" value="DNA-dir_RpoC_beta_prime_bact"/>
</dbReference>
<dbReference type="Gene3D" id="1.10.150.390">
    <property type="match status" value="1"/>
</dbReference>
<evidence type="ECO:0000256" key="4">
    <source>
        <dbReference type="ARBA" id="ARBA00022723"/>
    </source>
</evidence>
<dbReference type="InterPro" id="IPR045867">
    <property type="entry name" value="DNA-dir_RpoC_beta_prime"/>
</dbReference>
<feature type="binding site" evidence="7">
    <location>
        <position position="863"/>
    </location>
    <ligand>
        <name>Zn(2+)</name>
        <dbReference type="ChEBI" id="CHEBI:29105"/>
        <label>2</label>
    </ligand>
</feature>
<feature type="coiled-coil region" evidence="9">
    <location>
        <begin position="190"/>
        <end position="225"/>
    </location>
</feature>
<dbReference type="SUPFAM" id="SSF64484">
    <property type="entry name" value="beta and beta-prime subunits of DNA dependent RNA-polymerase"/>
    <property type="match status" value="1"/>
</dbReference>
<feature type="coiled-coil region" evidence="9">
    <location>
        <begin position="266"/>
        <end position="293"/>
    </location>
</feature>
<evidence type="ECO:0000256" key="9">
    <source>
        <dbReference type="SAM" id="Coils"/>
    </source>
</evidence>
<feature type="binding site" evidence="7">
    <location>
        <position position="539"/>
    </location>
    <ligand>
        <name>Mg(2+)</name>
        <dbReference type="ChEBI" id="CHEBI:18420"/>
    </ligand>
</feature>
<feature type="binding site" evidence="7">
    <location>
        <position position="81"/>
    </location>
    <ligand>
        <name>Zn(2+)</name>
        <dbReference type="ChEBI" id="CHEBI:29105"/>
        <label>1</label>
    </ligand>
</feature>
<dbReference type="EMBL" id="MFGO01000039">
    <property type="protein sequence ID" value="OGF39906.1"/>
    <property type="molecule type" value="Genomic_DNA"/>
</dbReference>
<dbReference type="InterPro" id="IPR007080">
    <property type="entry name" value="RNA_pol_Rpb1_1"/>
</dbReference>
<dbReference type="InterPro" id="IPR007081">
    <property type="entry name" value="RNA_pol_Rpb1_5"/>
</dbReference>
<dbReference type="Pfam" id="PF04998">
    <property type="entry name" value="RNA_pol_Rpb1_5"/>
    <property type="match status" value="1"/>
</dbReference>
<name>A0A1F5TM19_9BACT</name>
<dbReference type="EC" id="2.7.7.6" evidence="7"/>
<dbReference type="Pfam" id="PF04983">
    <property type="entry name" value="RNA_pol_Rpb1_3"/>
    <property type="match status" value="1"/>
</dbReference>
<dbReference type="SMART" id="SM00663">
    <property type="entry name" value="RPOLA_N"/>
    <property type="match status" value="1"/>
</dbReference>
<evidence type="ECO:0000256" key="3">
    <source>
        <dbReference type="ARBA" id="ARBA00022695"/>
    </source>
</evidence>
<dbReference type="GO" id="GO:0003677">
    <property type="term" value="F:DNA binding"/>
    <property type="evidence" value="ECO:0007669"/>
    <property type="project" value="UniProtKB-UniRule"/>
</dbReference>
<evidence type="ECO:0000313" key="11">
    <source>
        <dbReference type="EMBL" id="OGF39906.1"/>
    </source>
</evidence>
<evidence type="ECO:0000256" key="7">
    <source>
        <dbReference type="HAMAP-Rule" id="MF_01322"/>
    </source>
</evidence>
<comment type="cofactor">
    <cofactor evidence="7">
        <name>Zn(2+)</name>
        <dbReference type="ChEBI" id="CHEBI:29105"/>
    </cofactor>
    <text evidence="7">Binds 2 Zn(2+) ions per subunit.</text>
</comment>
<dbReference type="GO" id="GO:0008270">
    <property type="term" value="F:zinc ion binding"/>
    <property type="evidence" value="ECO:0007669"/>
    <property type="project" value="UniProtKB-UniRule"/>
</dbReference>
<evidence type="ECO:0000313" key="12">
    <source>
        <dbReference type="Proteomes" id="UP000177579"/>
    </source>
</evidence>
<keyword evidence="5 7" id="KW-0804">Transcription</keyword>
<organism evidence="11 12">
    <name type="scientific">Candidatus Falkowbacteria bacterium RIFOXYD2_FULL_34_120</name>
    <dbReference type="NCBI Taxonomy" id="1798007"/>
    <lineage>
        <taxon>Bacteria</taxon>
        <taxon>Candidatus Falkowiibacteriota</taxon>
    </lineage>
</organism>
<evidence type="ECO:0000256" key="2">
    <source>
        <dbReference type="ARBA" id="ARBA00022679"/>
    </source>
</evidence>
<dbReference type="Gene3D" id="1.10.40.90">
    <property type="match status" value="1"/>
</dbReference>
<dbReference type="FunFam" id="1.10.150.390:FF:000002">
    <property type="entry name" value="DNA-directed RNA polymerase subunit beta"/>
    <property type="match status" value="1"/>
</dbReference>
<dbReference type="GO" id="GO:0000287">
    <property type="term" value="F:magnesium ion binding"/>
    <property type="evidence" value="ECO:0007669"/>
    <property type="project" value="UniProtKB-UniRule"/>
</dbReference>
<comment type="subunit">
    <text evidence="7">The RNAP catalytic core consists of 2 alpha, 1 beta, 1 beta' and 1 omega subunit. When a sigma factor is associated with the core the holoenzyme is formed, which can initiate transcription.</text>
</comment>
<feature type="domain" description="RNA polymerase N-terminal" evidence="10">
    <location>
        <begin position="309"/>
        <end position="591"/>
    </location>
</feature>
<gene>
    <name evidence="7" type="primary">rpoC</name>
    <name evidence="11" type="ORF">A2531_01610</name>
</gene>
<dbReference type="NCBIfam" id="TIGR02386">
    <property type="entry name" value="rpoC_TIGR"/>
    <property type="match status" value="1"/>
</dbReference>
<dbReference type="HAMAP" id="MF_01322">
    <property type="entry name" value="RNApol_bact_RpoC"/>
    <property type="match status" value="1"/>
</dbReference>
<dbReference type="CDD" id="cd01609">
    <property type="entry name" value="RNAP_beta'_N"/>
    <property type="match status" value="1"/>
</dbReference>
<dbReference type="InterPro" id="IPR007066">
    <property type="entry name" value="RNA_pol_Rpb1_3"/>
</dbReference>
<comment type="function">
    <text evidence="7 8">DNA-dependent RNA polymerase catalyzes the transcription of DNA into RNA using the four ribonucleoside triphosphates as substrates.</text>
</comment>
<comment type="similarity">
    <text evidence="7 8">Belongs to the RNA polymerase beta' chain family.</text>
</comment>
<reference evidence="11 12" key="1">
    <citation type="journal article" date="2016" name="Nat. Commun.">
        <title>Thousands of microbial genomes shed light on interconnected biogeochemical processes in an aquifer system.</title>
        <authorList>
            <person name="Anantharaman K."/>
            <person name="Brown C.T."/>
            <person name="Hug L.A."/>
            <person name="Sharon I."/>
            <person name="Castelle C.J."/>
            <person name="Probst A.J."/>
            <person name="Thomas B.C."/>
            <person name="Singh A."/>
            <person name="Wilkins M.J."/>
            <person name="Karaoz U."/>
            <person name="Brodie E.L."/>
            <person name="Williams K.H."/>
            <person name="Hubbard S.S."/>
            <person name="Banfield J.F."/>
        </authorList>
    </citation>
    <scope>NUCLEOTIDE SEQUENCE [LARGE SCALE GENOMIC DNA]</scope>
</reference>
<evidence type="ECO:0000256" key="8">
    <source>
        <dbReference type="RuleBase" id="RU004279"/>
    </source>
</evidence>
<keyword evidence="4 7" id="KW-0479">Metal-binding</keyword>
<dbReference type="Gene3D" id="1.10.132.30">
    <property type="match status" value="1"/>
</dbReference>
<dbReference type="Gene3D" id="1.10.274.100">
    <property type="entry name" value="RNA polymerase Rpb1, domain 3"/>
    <property type="match status" value="2"/>
</dbReference>
<keyword evidence="7" id="KW-0460">Magnesium</keyword>
<keyword evidence="3 7" id="KW-0548">Nucleotidyltransferase</keyword>
<feature type="binding site" evidence="7">
    <location>
        <position position="63"/>
    </location>
    <ligand>
        <name>Zn(2+)</name>
        <dbReference type="ChEBI" id="CHEBI:29105"/>
        <label>1</label>
    </ligand>
</feature>
<feature type="binding site" evidence="7">
    <location>
        <position position="65"/>
    </location>
    <ligand>
        <name>Zn(2+)</name>
        <dbReference type="ChEBI" id="CHEBI:29105"/>
        <label>1</label>
    </ligand>
</feature>
<dbReference type="CDD" id="cd02655">
    <property type="entry name" value="RNAP_beta'_C"/>
    <property type="match status" value="1"/>
</dbReference>
<dbReference type="Pfam" id="PF04997">
    <property type="entry name" value="RNA_pol_Rpb1_1"/>
    <property type="match status" value="1"/>
</dbReference>
<dbReference type="Gene3D" id="4.10.860.120">
    <property type="entry name" value="RNA polymerase II, clamp domain"/>
    <property type="match status" value="1"/>
</dbReference>
<evidence type="ECO:0000256" key="1">
    <source>
        <dbReference type="ARBA" id="ARBA00022478"/>
    </source>
</evidence>